<dbReference type="InterPro" id="IPR029058">
    <property type="entry name" value="AB_hydrolase_fold"/>
</dbReference>
<feature type="domain" description="Carboxylesterase type B" evidence="4">
    <location>
        <begin position="43"/>
        <end position="241"/>
    </location>
</feature>
<evidence type="ECO:0000256" key="1">
    <source>
        <dbReference type="ARBA" id="ARBA00005964"/>
    </source>
</evidence>
<proteinExistence type="inferred from homology"/>
<sequence>MIILRFVLLAAQTATVFAAAARRAAVPSITLDEGTFIRSTDGVSDTYLGIPFVQPPVGDLRFRLPQFLTLPLITGTIADAINFILNTSYHITTPSGEDCLTVNVWTPAGVSLLAVLSVCYCCFVSPCSDFETGTTSMYNGSDIIQRSVELDQPVIYVNINYRSKTNQVVAFGFLASQEVKDAGRLPERQALKRVQKYITAFGGDPSRVTIWGESAGAMSVALQMLRNGGDPAGLFRAAVPYATLKAAVDQTPNILSFPEALNLGWAPWADGHRYNAASINFKGADSTSHGTLERLLGRLVPSDSNASNAQITKVLTAYPDDPVRGSPFDTGDNNAVNMEYKRIAAIQGDLIFQAPRRFFLQQRSSMQPTWAFCTKLNKSQPILGSGQPNPNNVSGFFWPQYSNESPQLLTLTTEDTFRIDGMNVLTNLSLEFPL</sequence>
<dbReference type="InterPro" id="IPR019819">
    <property type="entry name" value="Carboxylesterase_B_CS"/>
</dbReference>
<dbReference type="OrthoDB" id="408631at2759"/>
<evidence type="ECO:0000256" key="3">
    <source>
        <dbReference type="RuleBase" id="RU361235"/>
    </source>
</evidence>
<dbReference type="GO" id="GO:0016787">
    <property type="term" value="F:hydrolase activity"/>
    <property type="evidence" value="ECO:0007669"/>
    <property type="project" value="UniProtKB-KW"/>
</dbReference>
<dbReference type="EMBL" id="KV722416">
    <property type="protein sequence ID" value="OCH89917.1"/>
    <property type="molecule type" value="Genomic_DNA"/>
</dbReference>
<dbReference type="Proteomes" id="UP000250043">
    <property type="component" value="Unassembled WGS sequence"/>
</dbReference>
<reference evidence="5 6" key="1">
    <citation type="submission" date="2016-07" db="EMBL/GenBank/DDBJ databases">
        <title>Draft genome of the white-rot fungus Obba rivulosa 3A-2.</title>
        <authorList>
            <consortium name="DOE Joint Genome Institute"/>
            <person name="Miettinen O."/>
            <person name="Riley R."/>
            <person name="Acob R."/>
            <person name="Barry K."/>
            <person name="Cullen D."/>
            <person name="De Vries R."/>
            <person name="Hainaut M."/>
            <person name="Hatakka A."/>
            <person name="Henrissat B."/>
            <person name="Hilden K."/>
            <person name="Kuo R."/>
            <person name="Labutti K."/>
            <person name="Lipzen A."/>
            <person name="Makela M.R."/>
            <person name="Sandor L."/>
            <person name="Spatafora J.W."/>
            <person name="Grigoriev I.V."/>
            <person name="Hibbett D.S."/>
        </authorList>
    </citation>
    <scope>NUCLEOTIDE SEQUENCE [LARGE SCALE GENOMIC DNA]</scope>
    <source>
        <strain evidence="5 6">3A-2</strain>
    </source>
</reference>
<dbReference type="InterPro" id="IPR002018">
    <property type="entry name" value="CarbesteraseB"/>
</dbReference>
<protein>
    <recommendedName>
        <fullName evidence="3">Carboxylic ester hydrolase</fullName>
        <ecNumber evidence="3">3.1.1.-</ecNumber>
    </recommendedName>
</protein>
<comment type="similarity">
    <text evidence="1 3">Belongs to the type-B carboxylesterase/lipase family.</text>
</comment>
<dbReference type="PROSITE" id="PS00122">
    <property type="entry name" value="CARBOXYLESTERASE_B_1"/>
    <property type="match status" value="1"/>
</dbReference>
<dbReference type="Pfam" id="PF00135">
    <property type="entry name" value="COesterase"/>
    <property type="match status" value="1"/>
</dbReference>
<dbReference type="SUPFAM" id="SSF53474">
    <property type="entry name" value="alpha/beta-Hydrolases"/>
    <property type="match status" value="1"/>
</dbReference>
<dbReference type="EC" id="3.1.1.-" evidence="3"/>
<evidence type="ECO:0000313" key="5">
    <source>
        <dbReference type="EMBL" id="OCH89917.1"/>
    </source>
</evidence>
<dbReference type="PROSITE" id="PS00941">
    <property type="entry name" value="CARBOXYLESTERASE_B_2"/>
    <property type="match status" value="1"/>
</dbReference>
<dbReference type="InterPro" id="IPR019826">
    <property type="entry name" value="Carboxylesterase_B_AS"/>
</dbReference>
<dbReference type="PANTHER" id="PTHR11559">
    <property type="entry name" value="CARBOXYLESTERASE"/>
    <property type="match status" value="1"/>
</dbReference>
<feature type="signal peptide" evidence="3">
    <location>
        <begin position="1"/>
        <end position="18"/>
    </location>
</feature>
<keyword evidence="2 3" id="KW-0378">Hydrolase</keyword>
<accession>A0A8E2B0E4</accession>
<organism evidence="5 6">
    <name type="scientific">Obba rivulosa</name>
    <dbReference type="NCBI Taxonomy" id="1052685"/>
    <lineage>
        <taxon>Eukaryota</taxon>
        <taxon>Fungi</taxon>
        <taxon>Dikarya</taxon>
        <taxon>Basidiomycota</taxon>
        <taxon>Agaricomycotina</taxon>
        <taxon>Agaricomycetes</taxon>
        <taxon>Polyporales</taxon>
        <taxon>Gelatoporiaceae</taxon>
        <taxon>Obba</taxon>
    </lineage>
</organism>
<keyword evidence="6" id="KW-1185">Reference proteome</keyword>
<gene>
    <name evidence="5" type="ORF">OBBRIDRAFT_812968</name>
</gene>
<evidence type="ECO:0000313" key="6">
    <source>
        <dbReference type="Proteomes" id="UP000250043"/>
    </source>
</evidence>
<dbReference type="InterPro" id="IPR050309">
    <property type="entry name" value="Type-B_Carboxylest/Lipase"/>
</dbReference>
<keyword evidence="3" id="KW-0732">Signal</keyword>
<evidence type="ECO:0000259" key="4">
    <source>
        <dbReference type="Pfam" id="PF00135"/>
    </source>
</evidence>
<dbReference type="Gene3D" id="3.40.50.1820">
    <property type="entry name" value="alpha/beta hydrolase"/>
    <property type="match status" value="2"/>
</dbReference>
<name>A0A8E2B0E4_9APHY</name>
<dbReference type="AlphaFoldDB" id="A0A8E2B0E4"/>
<feature type="chain" id="PRO_5034955317" description="Carboxylic ester hydrolase" evidence="3">
    <location>
        <begin position="19"/>
        <end position="434"/>
    </location>
</feature>
<evidence type="ECO:0000256" key="2">
    <source>
        <dbReference type="ARBA" id="ARBA00022801"/>
    </source>
</evidence>